<dbReference type="RefSeq" id="WP_108893309.1">
    <property type="nucleotide sequence ID" value="NZ_ONZF01000002.1"/>
</dbReference>
<organism evidence="1 2">
    <name type="scientific">Palleronia abyssalis</name>
    <dbReference type="NCBI Taxonomy" id="1501240"/>
    <lineage>
        <taxon>Bacteria</taxon>
        <taxon>Pseudomonadati</taxon>
        <taxon>Pseudomonadota</taxon>
        <taxon>Alphaproteobacteria</taxon>
        <taxon>Rhodobacterales</taxon>
        <taxon>Roseobacteraceae</taxon>
        <taxon>Palleronia</taxon>
    </lineage>
</organism>
<sequence>MELAIGAGLSTCAASPSALSGLAYAPPITIDALAQPVIVFDSGAARGENTADIPLSGQANAPDGAEVQARLVRTQDRGEVHPWVPIGAVEGGHWSGTYPGAMRHEGRLKAQVRVSGKAGTAEVGDILIGHVVCLIGQSEDSRMFDPLFDDRRWQSVPQFDDDCLFVVTRDHRGPRGYAELGVVPVRSGSPFTAALAHIAKILSSNAPGETILIVDGTMAGTSRTALVDDTNYARAWTATLAEGVDLVRSWGSDVGVVMDSWTAADSAPGDNFATRFYPFYSGLRRDGSTFPAGGTMSDGGTDYRIDHFLWDLSGADRPEALFRSDVTKLAFHGPHRFEDFSMDSTGGYVPGLRDQKQDTRVSIRGMVTDPALGPIMRPKGPEIVLYQNGSPTTVTEWVGTRYADGFDPNPDTWRNWTDFAHPSTHSDDGLPARARHTAIAALHALGRVTDEVPRLNRAFWRSDYAEFWFEDSAGAMPRLSTTRLERGLMPPETTHPHRTQVAGFRIDGVPAQRVEIVGGRIRVYPNGGAFDGNTRIDYGLGGASGLVVMPDDAFDSLWMDLPLAVNGVSGVDGVAIEPIPDAAEIASTLARDGQFGSDGSVVFRDPNLIPDGVSAITWRWKIAPDASSDTMDLGGIEAVRLNVQKVPNGKLRLLMMDAGGTVTVPSTSTYLPAGTLVDLIVSVDLAAGRIRVWKDGVFVEDLAIAPNVQSFEANRAVHFLTGSGNGWIGAVDCLAVWFKGTADGEIDGLGAPRWQVRGTANAPYYAESGTGSGGTWLVNGAPTAR</sequence>
<protein>
    <submittedName>
        <fullName evidence="1">Uncharacterized protein</fullName>
    </submittedName>
</protein>
<dbReference type="OrthoDB" id="7785670at2"/>
<keyword evidence="2" id="KW-1185">Reference proteome</keyword>
<dbReference type="EMBL" id="ONZF01000002">
    <property type="protein sequence ID" value="SPJ23482.1"/>
    <property type="molecule type" value="Genomic_DNA"/>
</dbReference>
<reference evidence="1 2" key="1">
    <citation type="submission" date="2018-03" db="EMBL/GenBank/DDBJ databases">
        <authorList>
            <person name="Keele B.F."/>
        </authorList>
    </citation>
    <scope>NUCLEOTIDE SEQUENCE [LARGE SCALE GENOMIC DNA]</scope>
    <source>
        <strain evidence="1 2">CECT 8504</strain>
    </source>
</reference>
<gene>
    <name evidence="1" type="ORF">PAA8504_01293</name>
</gene>
<evidence type="ECO:0000313" key="1">
    <source>
        <dbReference type="EMBL" id="SPJ23482.1"/>
    </source>
</evidence>
<dbReference type="Proteomes" id="UP000244912">
    <property type="component" value="Unassembled WGS sequence"/>
</dbReference>
<proteinExistence type="predicted"/>
<evidence type="ECO:0000313" key="2">
    <source>
        <dbReference type="Proteomes" id="UP000244912"/>
    </source>
</evidence>
<accession>A0A2R8BTJ2</accession>
<name>A0A2R8BTJ2_9RHOB</name>
<dbReference type="AlphaFoldDB" id="A0A2R8BTJ2"/>